<dbReference type="GO" id="GO:0005524">
    <property type="term" value="F:ATP binding"/>
    <property type="evidence" value="ECO:0007669"/>
    <property type="project" value="UniProtKB-UniRule"/>
</dbReference>
<evidence type="ECO:0000256" key="10">
    <source>
        <dbReference type="ARBA" id="ARBA00049360"/>
    </source>
</evidence>
<dbReference type="InterPro" id="IPR003439">
    <property type="entry name" value="ABC_transporter-like_ATP-bd"/>
</dbReference>
<evidence type="ECO:0000256" key="7">
    <source>
        <dbReference type="ARBA" id="ARBA00022840"/>
    </source>
</evidence>
<dbReference type="Pfam" id="PF00005">
    <property type="entry name" value="ABC_tran"/>
    <property type="match status" value="1"/>
</dbReference>
<keyword evidence="7 12" id="KW-0067">ATP-binding</keyword>
<sequence length="239" mass="27079">MIRILNVSKQFKKTETQALLDVSLDIDQGEFVYLIGKSGSGKSTLLKQLYGEVKPTKGHIIFDSLIVNKLKSKELPNLRRKVGVVFQEYKLLEYKTVYENIAYVLEVTGVEEELIEERVMEALKTVGLKHKALDYPQDCSGGEQQRVAIARAIVHKPKVLIADEPTGNLDPRTSLLMLRLLHKINKTGTTVIMATHDYSFVNHMPARVIRLENGQVKSDRSKNHTLLILNNTMGEYYVV</sequence>
<organism evidence="14 15">
    <name type="scientific">Alkalibacterium olivapovliticus</name>
    <dbReference type="NCBI Taxonomy" id="99907"/>
    <lineage>
        <taxon>Bacteria</taxon>
        <taxon>Bacillati</taxon>
        <taxon>Bacillota</taxon>
        <taxon>Bacilli</taxon>
        <taxon>Lactobacillales</taxon>
        <taxon>Carnobacteriaceae</taxon>
        <taxon>Alkalibacterium</taxon>
    </lineage>
</organism>
<dbReference type="PANTHER" id="PTHR24220">
    <property type="entry name" value="IMPORT ATP-BINDING PROTEIN"/>
    <property type="match status" value="1"/>
</dbReference>
<dbReference type="Gene3D" id="3.40.50.300">
    <property type="entry name" value="P-loop containing nucleotide triphosphate hydrolases"/>
    <property type="match status" value="1"/>
</dbReference>
<evidence type="ECO:0000256" key="6">
    <source>
        <dbReference type="ARBA" id="ARBA00022741"/>
    </source>
</evidence>
<comment type="caution">
    <text evidence="14">The sequence shown here is derived from an EMBL/GenBank/DDBJ whole genome shotgun (WGS) entry which is preliminary data.</text>
</comment>
<dbReference type="InterPro" id="IPR003593">
    <property type="entry name" value="AAA+_ATPase"/>
</dbReference>
<keyword evidence="8 12" id="KW-0472">Membrane</keyword>
<comment type="subunit">
    <text evidence="12">Homodimer. Forms a membrane-associated complex with FtsX.</text>
</comment>
<keyword evidence="9 12" id="KW-0131">Cell cycle</keyword>
<dbReference type="AlphaFoldDB" id="A0A2T0VYV3"/>
<dbReference type="InterPro" id="IPR005286">
    <property type="entry name" value="Cell_div_FtsE"/>
</dbReference>
<dbReference type="GO" id="GO:0022857">
    <property type="term" value="F:transmembrane transporter activity"/>
    <property type="evidence" value="ECO:0007669"/>
    <property type="project" value="TreeGrafter"/>
</dbReference>
<dbReference type="GO" id="GO:0051301">
    <property type="term" value="P:cell division"/>
    <property type="evidence" value="ECO:0007669"/>
    <property type="project" value="UniProtKB-UniRule"/>
</dbReference>
<keyword evidence="3" id="KW-0813">Transport</keyword>
<comment type="function">
    <text evidence="11">Part of the ABC transporter FtsEX involved in cellular division. Has ATPase activity. Essential for cell division and viability.</text>
</comment>
<comment type="subcellular location">
    <subcellularLocation>
        <location evidence="12">Cell membrane</location>
        <topology evidence="12">Peripheral membrane protein</topology>
        <orientation evidence="12">Cytoplasmic side</orientation>
    </subcellularLocation>
</comment>
<dbReference type="RefSeq" id="WP_106195679.1">
    <property type="nucleotide sequence ID" value="NZ_PVTO01000028.1"/>
</dbReference>
<evidence type="ECO:0000256" key="11">
    <source>
        <dbReference type="ARBA" id="ARBA00055994"/>
    </source>
</evidence>
<dbReference type="GO" id="GO:0016887">
    <property type="term" value="F:ATP hydrolysis activity"/>
    <property type="evidence" value="ECO:0007669"/>
    <property type="project" value="InterPro"/>
</dbReference>
<comment type="similarity">
    <text evidence="1 12">Belongs to the ABC transporter superfamily.</text>
</comment>
<keyword evidence="6 12" id="KW-0547">Nucleotide-binding</keyword>
<comment type="catalytic activity">
    <reaction evidence="10">
        <text>ATP + H2O = ADP + phosphate + H(+)</text>
        <dbReference type="Rhea" id="RHEA:13065"/>
        <dbReference type="ChEBI" id="CHEBI:15377"/>
        <dbReference type="ChEBI" id="CHEBI:15378"/>
        <dbReference type="ChEBI" id="CHEBI:30616"/>
        <dbReference type="ChEBI" id="CHEBI:43474"/>
        <dbReference type="ChEBI" id="CHEBI:456216"/>
    </reaction>
</comment>
<dbReference type="SUPFAM" id="SSF52540">
    <property type="entry name" value="P-loop containing nucleoside triphosphate hydrolases"/>
    <property type="match status" value="1"/>
</dbReference>
<evidence type="ECO:0000256" key="9">
    <source>
        <dbReference type="ARBA" id="ARBA00023306"/>
    </source>
</evidence>
<evidence type="ECO:0000256" key="5">
    <source>
        <dbReference type="ARBA" id="ARBA00022618"/>
    </source>
</evidence>
<protein>
    <recommendedName>
        <fullName evidence="2 12">Cell division ATP-binding protein FtsE</fullName>
    </recommendedName>
</protein>
<keyword evidence="5 12" id="KW-0132">Cell division</keyword>
<keyword evidence="4 12" id="KW-1003">Cell membrane</keyword>
<dbReference type="EMBL" id="PVTO01000028">
    <property type="protein sequence ID" value="PRY77522.1"/>
    <property type="molecule type" value="Genomic_DNA"/>
</dbReference>
<evidence type="ECO:0000313" key="14">
    <source>
        <dbReference type="EMBL" id="PRY77522.1"/>
    </source>
</evidence>
<dbReference type="SMART" id="SM00382">
    <property type="entry name" value="AAA"/>
    <property type="match status" value="1"/>
</dbReference>
<dbReference type="InterPro" id="IPR015854">
    <property type="entry name" value="ABC_transpr_LolD-like"/>
</dbReference>
<evidence type="ECO:0000256" key="8">
    <source>
        <dbReference type="ARBA" id="ARBA00023136"/>
    </source>
</evidence>
<reference evidence="14 15" key="1">
    <citation type="submission" date="2018-03" db="EMBL/GenBank/DDBJ databases">
        <title>Genomic Encyclopedia of Archaeal and Bacterial Type Strains, Phase II (KMG-II): from individual species to whole genera.</title>
        <authorList>
            <person name="Goeker M."/>
        </authorList>
    </citation>
    <scope>NUCLEOTIDE SEQUENCE [LARGE SCALE GENOMIC DNA]</scope>
    <source>
        <strain evidence="14 15">DSM 13175</strain>
    </source>
</reference>
<proteinExistence type="inferred from homology"/>
<dbReference type="InterPro" id="IPR027417">
    <property type="entry name" value="P-loop_NTPase"/>
</dbReference>
<dbReference type="PROSITE" id="PS00211">
    <property type="entry name" value="ABC_TRANSPORTER_1"/>
    <property type="match status" value="1"/>
</dbReference>
<evidence type="ECO:0000259" key="13">
    <source>
        <dbReference type="PROSITE" id="PS50893"/>
    </source>
</evidence>
<dbReference type="Proteomes" id="UP000238205">
    <property type="component" value="Unassembled WGS sequence"/>
</dbReference>
<gene>
    <name evidence="12" type="primary">ftsE</name>
    <name evidence="14" type="ORF">CLV38_12835</name>
</gene>
<name>A0A2T0VYV3_9LACT</name>
<keyword evidence="15" id="KW-1185">Reference proteome</keyword>
<dbReference type="PROSITE" id="PS50893">
    <property type="entry name" value="ABC_TRANSPORTER_2"/>
    <property type="match status" value="1"/>
</dbReference>
<dbReference type="NCBIfam" id="TIGR02673">
    <property type="entry name" value="FtsE"/>
    <property type="match status" value="1"/>
</dbReference>
<evidence type="ECO:0000256" key="2">
    <source>
        <dbReference type="ARBA" id="ARBA00020019"/>
    </source>
</evidence>
<evidence type="ECO:0000256" key="3">
    <source>
        <dbReference type="ARBA" id="ARBA00022448"/>
    </source>
</evidence>
<evidence type="ECO:0000313" key="15">
    <source>
        <dbReference type="Proteomes" id="UP000238205"/>
    </source>
</evidence>
<evidence type="ECO:0000256" key="1">
    <source>
        <dbReference type="ARBA" id="ARBA00005417"/>
    </source>
</evidence>
<dbReference type="FunFam" id="3.40.50.300:FF:000056">
    <property type="entry name" value="Cell division ATP-binding protein FtsE"/>
    <property type="match status" value="1"/>
</dbReference>
<accession>A0A2T0VYV3</accession>
<evidence type="ECO:0000256" key="4">
    <source>
        <dbReference type="ARBA" id="ARBA00022475"/>
    </source>
</evidence>
<dbReference type="OrthoDB" id="9791546at2"/>
<dbReference type="InterPro" id="IPR017871">
    <property type="entry name" value="ABC_transporter-like_CS"/>
</dbReference>
<dbReference type="PANTHER" id="PTHR24220:SF470">
    <property type="entry name" value="CELL DIVISION ATP-BINDING PROTEIN FTSE"/>
    <property type="match status" value="1"/>
</dbReference>
<feature type="domain" description="ABC transporter" evidence="13">
    <location>
        <begin position="2"/>
        <end position="238"/>
    </location>
</feature>
<dbReference type="GO" id="GO:0005886">
    <property type="term" value="C:plasma membrane"/>
    <property type="evidence" value="ECO:0007669"/>
    <property type="project" value="UniProtKB-SubCell"/>
</dbReference>
<evidence type="ECO:0000256" key="12">
    <source>
        <dbReference type="RuleBase" id="RU365094"/>
    </source>
</evidence>